<sequence length="639" mass="66395">MKRWKRVARGGIAAGLVVVSGIVLDPAAGPAAALAGPLPPLTYPAGAISSSTGVSLTGAAANTFIAENPALVPELATAGPAAEAVGMTAGTVAGTAFGGLLIGTSIGTETSKVLGLPTTGNFVCDVMAAFNGVGCSIGKSQTHVADSEVTPLQHPGWDNPPVYSATAGTGVSGLTIDIEDGSMSTPNFGASGLVGFKVSYGYTASRADVCNGRVAPQGGSATVVMPANMNSLGLGTGFVAPSIPNLANSTQWWPNSCTAGSLPKENPVTVSGGSTSKMPRLQLFQGPTLIATYYPKGDPMRPPDVDPHPARQWVNTYSCIGGGSGMVTSATFHEGDAGAWPQFPAAPCASGPSSFQIDELNLSDGTTRLVYKWVLPTEVGTTKQAYPDCAAGTCELQLERQKAPNDSTYLSCLSDPTKCLDWWNKTNHGTSNAPADTGDRYRCMYGPHELALTECSMYAHIDTKVYSNPKTGDPLTDAPTDPNPNPNPDPNIPQDPDCPPPFAWSSLVNPWWYYKSITCGLEHEFVPQGALDTDSVRNAWNATSLGSIGGFFGTLTPSMFLPPSQSCGPLVDTSLPVSYGGTDYSPQHFVVTTCDGWWQSDGVHTIRGIIGVAFILGAAVGGVRMVLKTIRVEAAEPVK</sequence>
<feature type="transmembrane region" description="Helical" evidence="2">
    <location>
        <begin position="608"/>
        <end position="627"/>
    </location>
</feature>
<evidence type="ECO:0000313" key="3">
    <source>
        <dbReference type="EMBL" id="MDM7856665.1"/>
    </source>
</evidence>
<comment type="caution">
    <text evidence="3">The sequence shown here is derived from an EMBL/GenBank/DDBJ whole genome shotgun (WGS) entry which is preliminary data.</text>
</comment>
<protein>
    <submittedName>
        <fullName evidence="3">Uncharacterized protein</fullName>
    </submittedName>
</protein>
<reference evidence="3 4" key="1">
    <citation type="submission" date="2023-06" db="EMBL/GenBank/DDBJ databases">
        <title>Cellulomonas sp. MW4 Whole genome sequence.</title>
        <authorList>
            <person name="Park S."/>
        </authorList>
    </citation>
    <scope>NUCLEOTIDE SEQUENCE [LARGE SCALE GENOMIC DNA]</scope>
    <source>
        <strain evidence="3 4">MW4</strain>
    </source>
</reference>
<feature type="region of interest" description="Disordered" evidence="1">
    <location>
        <begin position="468"/>
        <end position="498"/>
    </location>
</feature>
<accession>A0ABT7SKF1</accession>
<evidence type="ECO:0000313" key="4">
    <source>
        <dbReference type="Proteomes" id="UP001529338"/>
    </source>
</evidence>
<keyword evidence="2" id="KW-1133">Transmembrane helix</keyword>
<dbReference type="EMBL" id="JAUCGQ010000005">
    <property type="protein sequence ID" value="MDM7856665.1"/>
    <property type="molecule type" value="Genomic_DNA"/>
</dbReference>
<dbReference type="Proteomes" id="UP001529338">
    <property type="component" value="Unassembled WGS sequence"/>
</dbReference>
<keyword evidence="4" id="KW-1185">Reference proteome</keyword>
<feature type="compositionally biased region" description="Pro residues" evidence="1">
    <location>
        <begin position="481"/>
        <end position="498"/>
    </location>
</feature>
<evidence type="ECO:0000256" key="1">
    <source>
        <dbReference type="SAM" id="MobiDB-lite"/>
    </source>
</evidence>
<name>A0ABT7SKF1_9CELL</name>
<dbReference type="RefSeq" id="WP_289456970.1">
    <property type="nucleotide sequence ID" value="NZ_JAUCGQ010000005.1"/>
</dbReference>
<organism evidence="3 4">
    <name type="scientific">Cellulomonas alba</name>
    <dbReference type="NCBI Taxonomy" id="3053467"/>
    <lineage>
        <taxon>Bacteria</taxon>
        <taxon>Bacillati</taxon>
        <taxon>Actinomycetota</taxon>
        <taxon>Actinomycetes</taxon>
        <taxon>Micrococcales</taxon>
        <taxon>Cellulomonadaceae</taxon>
        <taxon>Cellulomonas</taxon>
    </lineage>
</organism>
<gene>
    <name evidence="3" type="ORF">QRT04_17130</name>
</gene>
<keyword evidence="2" id="KW-0472">Membrane</keyword>
<proteinExistence type="predicted"/>
<keyword evidence="2" id="KW-0812">Transmembrane</keyword>
<evidence type="ECO:0000256" key="2">
    <source>
        <dbReference type="SAM" id="Phobius"/>
    </source>
</evidence>